<feature type="domain" description="PHD-type" evidence="5">
    <location>
        <begin position="521"/>
        <end position="571"/>
    </location>
</feature>
<evidence type="ECO:0000259" key="5">
    <source>
        <dbReference type="PROSITE" id="PS50016"/>
    </source>
</evidence>
<keyword evidence="3" id="KW-0862">Zinc</keyword>
<proteinExistence type="predicted"/>
<dbReference type="CDD" id="cd22343">
    <property type="entry name" value="PDDEXK_lambda_exonuclease-like"/>
    <property type="match status" value="1"/>
</dbReference>
<dbReference type="InterPro" id="IPR007527">
    <property type="entry name" value="Znf_SWIM"/>
</dbReference>
<evidence type="ECO:0000256" key="4">
    <source>
        <dbReference type="PROSITE-ProRule" id="PRU00325"/>
    </source>
</evidence>
<evidence type="ECO:0000259" key="6">
    <source>
        <dbReference type="PROSITE" id="PS50966"/>
    </source>
</evidence>
<reference evidence="7" key="1">
    <citation type="submission" date="2025-08" db="UniProtKB">
        <authorList>
            <consortium name="RefSeq"/>
        </authorList>
    </citation>
    <scope>IDENTIFICATION</scope>
    <source>
        <tissue evidence="7">Whole insect</tissue>
    </source>
</reference>
<dbReference type="InterPro" id="IPR019787">
    <property type="entry name" value="Znf_PHD-finger"/>
</dbReference>
<accession>A0A6P7G956</accession>
<dbReference type="PROSITE" id="PS50016">
    <property type="entry name" value="ZF_PHD_2"/>
    <property type="match status" value="1"/>
</dbReference>
<dbReference type="InterPro" id="IPR013083">
    <property type="entry name" value="Znf_RING/FYVE/PHD"/>
</dbReference>
<evidence type="ECO:0000256" key="2">
    <source>
        <dbReference type="ARBA" id="ARBA00022771"/>
    </source>
</evidence>
<dbReference type="KEGG" id="dvv:114335064"/>
<dbReference type="GO" id="GO:0006281">
    <property type="term" value="P:DNA repair"/>
    <property type="evidence" value="ECO:0007669"/>
    <property type="project" value="UniProtKB-ARBA"/>
</dbReference>
<dbReference type="PROSITE" id="PS50966">
    <property type="entry name" value="ZF_SWIM"/>
    <property type="match status" value="1"/>
</dbReference>
<keyword evidence="2 4" id="KW-0863">Zinc-finger</keyword>
<dbReference type="InterPro" id="IPR019080">
    <property type="entry name" value="YqaJ_viral_recombinase"/>
</dbReference>
<dbReference type="InterPro" id="IPR011011">
    <property type="entry name" value="Znf_FYVE_PHD"/>
</dbReference>
<dbReference type="Gene3D" id="3.90.320.10">
    <property type="match status" value="1"/>
</dbReference>
<evidence type="ECO:0000256" key="1">
    <source>
        <dbReference type="ARBA" id="ARBA00022723"/>
    </source>
</evidence>
<dbReference type="AlphaFoldDB" id="A0A6P7G956"/>
<dbReference type="PANTHER" id="PTHR47526">
    <property type="entry name" value="ATP-DEPENDENT DNA HELICASE"/>
    <property type="match status" value="1"/>
</dbReference>
<gene>
    <name evidence="7" type="primary">LOC114335064</name>
</gene>
<dbReference type="GO" id="GO:0008270">
    <property type="term" value="F:zinc ion binding"/>
    <property type="evidence" value="ECO:0007669"/>
    <property type="project" value="UniProtKB-KW"/>
</dbReference>
<dbReference type="InParanoid" id="A0A6P7G956"/>
<dbReference type="SUPFAM" id="SSF52980">
    <property type="entry name" value="Restriction endonuclease-like"/>
    <property type="match status" value="1"/>
</dbReference>
<dbReference type="InterPro" id="IPR019786">
    <property type="entry name" value="Zinc_finger_PHD-type_CS"/>
</dbReference>
<keyword evidence="1" id="KW-0479">Metal-binding</keyword>
<sequence>MALKESSYLDQLRISSPEAADRYLDKIKQLNCDPYALSEVDFDYGLTYVPPIASMDILTYIVFTHSFYTHEQMRAYKSLAAYKYFKSGIVEKVGFKVINDLVLLIGKVQHSMRARETKLRVWIIAETGGSICTAHCTCMAGLGEVCSHVTAVLYAAEHAAYLKQQKNEKNVACTDVKSTWPVPTQSGTHPIEAASLDWGKVIEEKNYKEIPPMDDSEMLDLLQELQNSNCDAVLMRHVEPFASQLSDENNEKVSIPVLFNVYHKKYEKMPLDDLIQLGMKCKMEVTQNIRREIEDKTQDQRKCAEWYRQRTGRVTASIFKDVCRTNVEKPSLSLIKSICYPRKISTRAIRWGINHEQLAIDAYKKETSRNHRDFIVNTIGLVVSMKWPQLDASPDGFVYCDCCAAGTLEVKCPFSLRENGNLQEYASRKDSCLECDKTGTVKMNKKHKYYYQVQAQIFICKLNYCDFVVWCPNFIFIERVLPDIKFWEEIKDKVLNFHAKVIMPELLGRYYTSRVPGGNITKWCFCNNVDDGQPMVQCSYENCNIFWFHIGCVNLLEKPKTRWTCSICNQKLFHDYAT</sequence>
<name>A0A6P7G956_DIAVI</name>
<dbReference type="Gene3D" id="3.30.40.10">
    <property type="entry name" value="Zinc/RING finger domain, C3HC4 (zinc finger)"/>
    <property type="match status" value="1"/>
</dbReference>
<feature type="domain" description="SWIM-type" evidence="6">
    <location>
        <begin position="121"/>
        <end position="157"/>
    </location>
</feature>
<dbReference type="InterPro" id="IPR001965">
    <property type="entry name" value="Znf_PHD"/>
</dbReference>
<dbReference type="InterPro" id="IPR011604">
    <property type="entry name" value="PDDEXK-like_dom_sf"/>
</dbReference>
<dbReference type="InterPro" id="IPR011335">
    <property type="entry name" value="Restrct_endonuc-II-like"/>
</dbReference>
<protein>
    <submittedName>
        <fullName evidence="7">Uncharacterized protein LOC114335064</fullName>
    </submittedName>
</protein>
<dbReference type="SUPFAM" id="SSF57903">
    <property type="entry name" value="FYVE/PHD zinc finger"/>
    <property type="match status" value="1"/>
</dbReference>
<dbReference type="SMART" id="SM00249">
    <property type="entry name" value="PHD"/>
    <property type="match status" value="1"/>
</dbReference>
<dbReference type="PROSITE" id="PS01359">
    <property type="entry name" value="ZF_PHD_1"/>
    <property type="match status" value="1"/>
</dbReference>
<dbReference type="Pfam" id="PF09588">
    <property type="entry name" value="YqaJ"/>
    <property type="match status" value="1"/>
</dbReference>
<dbReference type="PANTHER" id="PTHR47526:SF4">
    <property type="entry name" value="SWIM-TYPE DOMAIN-CONTAINING PROTEIN"/>
    <property type="match status" value="1"/>
</dbReference>
<organism evidence="7">
    <name type="scientific">Diabrotica virgifera virgifera</name>
    <name type="common">western corn rootworm</name>
    <dbReference type="NCBI Taxonomy" id="50390"/>
    <lineage>
        <taxon>Eukaryota</taxon>
        <taxon>Metazoa</taxon>
        <taxon>Ecdysozoa</taxon>
        <taxon>Arthropoda</taxon>
        <taxon>Hexapoda</taxon>
        <taxon>Insecta</taxon>
        <taxon>Pterygota</taxon>
        <taxon>Neoptera</taxon>
        <taxon>Endopterygota</taxon>
        <taxon>Coleoptera</taxon>
        <taxon>Polyphaga</taxon>
        <taxon>Cucujiformia</taxon>
        <taxon>Chrysomeloidea</taxon>
        <taxon>Chrysomelidae</taxon>
        <taxon>Galerucinae</taxon>
        <taxon>Diabroticina</taxon>
        <taxon>Diabroticites</taxon>
        <taxon>Diabrotica</taxon>
    </lineage>
</organism>
<evidence type="ECO:0000313" key="7">
    <source>
        <dbReference type="RefSeq" id="XP_028141020.1"/>
    </source>
</evidence>
<evidence type="ECO:0000256" key="3">
    <source>
        <dbReference type="ARBA" id="ARBA00022833"/>
    </source>
</evidence>
<dbReference type="RefSeq" id="XP_028141020.1">
    <property type="nucleotide sequence ID" value="XM_028285219.1"/>
</dbReference>
<dbReference type="OrthoDB" id="6618799at2759"/>